<comment type="caution">
    <text evidence="1">The sequence shown here is derived from an EMBL/GenBank/DDBJ whole genome shotgun (WGS) entry which is preliminary data.</text>
</comment>
<dbReference type="Proteomes" id="UP000823790">
    <property type="component" value="Unassembled WGS sequence"/>
</dbReference>
<evidence type="ECO:0000313" key="2">
    <source>
        <dbReference type="Proteomes" id="UP000823790"/>
    </source>
</evidence>
<organism evidence="1 2">
    <name type="scientific">Frateuria flava</name>
    <dbReference type="NCBI Taxonomy" id="2821489"/>
    <lineage>
        <taxon>Bacteria</taxon>
        <taxon>Pseudomonadati</taxon>
        <taxon>Pseudomonadota</taxon>
        <taxon>Gammaproteobacteria</taxon>
        <taxon>Lysobacterales</taxon>
        <taxon>Rhodanobacteraceae</taxon>
        <taxon>Frateuria</taxon>
    </lineage>
</organism>
<reference evidence="1 2" key="1">
    <citation type="submission" date="2021-04" db="EMBL/GenBank/DDBJ databases">
        <authorList>
            <person name="Huq M.A."/>
        </authorList>
    </citation>
    <scope>NUCLEOTIDE SEQUENCE [LARGE SCALE GENOMIC DNA]</scope>
    <source>
        <strain evidence="1 2">MAH-13</strain>
    </source>
</reference>
<evidence type="ECO:0000313" key="1">
    <source>
        <dbReference type="EMBL" id="MBP1472673.1"/>
    </source>
</evidence>
<proteinExistence type="predicted"/>
<name>A0ABS4DHX8_9GAMM</name>
<keyword evidence="2" id="KW-1185">Reference proteome</keyword>
<gene>
    <name evidence="1" type="ORF">J7I44_00040</name>
</gene>
<dbReference type="EMBL" id="JAGJRS010000001">
    <property type="protein sequence ID" value="MBP1472673.1"/>
    <property type="molecule type" value="Genomic_DNA"/>
</dbReference>
<accession>A0ABS4DHX8</accession>
<protein>
    <submittedName>
        <fullName evidence="1">Uncharacterized protein</fullName>
    </submittedName>
</protein>
<dbReference type="RefSeq" id="WP_209614414.1">
    <property type="nucleotide sequence ID" value="NZ_JAGJRS010000001.1"/>
</dbReference>
<sequence length="47" mass="5052">MHQVAAEHDEFGSESLARPLAAAEAQVDRLVDQLLHQTDDAPAARVA</sequence>